<sequence length="75" mass="9081">MGNLCFSKDSTDIYNKLETCYKCDDSFYYRKPRRRACRVHDFDVNGYCLVCHKNKGKTVTCYHIKKVRYWGLFDY</sequence>
<name>A0A6C0JC42_9ZZZZ</name>
<dbReference type="EMBL" id="MN740356">
    <property type="protein sequence ID" value="QHU02400.1"/>
    <property type="molecule type" value="Genomic_DNA"/>
</dbReference>
<dbReference type="AlphaFoldDB" id="A0A6C0JC42"/>
<reference evidence="1" key="1">
    <citation type="journal article" date="2020" name="Nature">
        <title>Giant virus diversity and host interactions through global metagenomics.</title>
        <authorList>
            <person name="Schulz F."/>
            <person name="Roux S."/>
            <person name="Paez-Espino D."/>
            <person name="Jungbluth S."/>
            <person name="Walsh D.A."/>
            <person name="Denef V.J."/>
            <person name="McMahon K.D."/>
            <person name="Konstantinidis K.T."/>
            <person name="Eloe-Fadrosh E.A."/>
            <person name="Kyrpides N.C."/>
            <person name="Woyke T."/>
        </authorList>
    </citation>
    <scope>NUCLEOTIDE SEQUENCE</scope>
    <source>
        <strain evidence="1">GVMAG-M-3300025880-75</strain>
    </source>
</reference>
<accession>A0A6C0JC42</accession>
<proteinExistence type="predicted"/>
<evidence type="ECO:0000313" key="1">
    <source>
        <dbReference type="EMBL" id="QHU02400.1"/>
    </source>
</evidence>
<protein>
    <submittedName>
        <fullName evidence="1">Uncharacterized protein</fullName>
    </submittedName>
</protein>
<organism evidence="1">
    <name type="scientific">viral metagenome</name>
    <dbReference type="NCBI Taxonomy" id="1070528"/>
    <lineage>
        <taxon>unclassified sequences</taxon>
        <taxon>metagenomes</taxon>
        <taxon>organismal metagenomes</taxon>
    </lineage>
</organism>